<dbReference type="Proteomes" id="UP000248806">
    <property type="component" value="Unassembled WGS sequence"/>
</dbReference>
<dbReference type="GO" id="GO:0016787">
    <property type="term" value="F:hydrolase activity"/>
    <property type="evidence" value="ECO:0007669"/>
    <property type="project" value="UniProtKB-KW"/>
</dbReference>
<evidence type="ECO:0000313" key="4">
    <source>
        <dbReference type="EMBL" id="PZW24014.1"/>
    </source>
</evidence>
<protein>
    <submittedName>
        <fullName evidence="4">NUDIX domain-containing protein</fullName>
    </submittedName>
</protein>
<keyword evidence="5" id="KW-1185">Reference proteome</keyword>
<feature type="domain" description="Nudix hydrolase" evidence="3">
    <location>
        <begin position="3"/>
        <end position="69"/>
    </location>
</feature>
<name>A0A326U0L8_THEHA</name>
<evidence type="ECO:0000259" key="3">
    <source>
        <dbReference type="Pfam" id="PF00293"/>
    </source>
</evidence>
<feature type="non-terminal residue" evidence="4">
    <location>
        <position position="97"/>
    </location>
</feature>
<dbReference type="AlphaFoldDB" id="A0A326U0L8"/>
<dbReference type="InterPro" id="IPR015797">
    <property type="entry name" value="NUDIX_hydrolase-like_dom_sf"/>
</dbReference>
<dbReference type="InterPro" id="IPR000086">
    <property type="entry name" value="NUDIX_hydrolase_dom"/>
</dbReference>
<evidence type="ECO:0000256" key="1">
    <source>
        <dbReference type="ARBA" id="ARBA00022801"/>
    </source>
</evidence>
<proteinExistence type="predicted"/>
<dbReference type="SUPFAM" id="SSF55811">
    <property type="entry name" value="Nudix"/>
    <property type="match status" value="1"/>
</dbReference>
<accession>A0A326U0L8</accession>
<feature type="region of interest" description="Disordered" evidence="2">
    <location>
        <begin position="76"/>
        <end position="97"/>
    </location>
</feature>
<evidence type="ECO:0000256" key="2">
    <source>
        <dbReference type="SAM" id="MobiDB-lite"/>
    </source>
</evidence>
<gene>
    <name evidence="4" type="ORF">EI42_04705</name>
</gene>
<evidence type="ECO:0000313" key="5">
    <source>
        <dbReference type="Proteomes" id="UP000248806"/>
    </source>
</evidence>
<dbReference type="CDD" id="cd02883">
    <property type="entry name" value="NUDIX_Hydrolase"/>
    <property type="match status" value="1"/>
</dbReference>
<dbReference type="EMBL" id="QKUF01000023">
    <property type="protein sequence ID" value="PZW24014.1"/>
    <property type="molecule type" value="Genomic_DNA"/>
</dbReference>
<dbReference type="InterPro" id="IPR020084">
    <property type="entry name" value="NUDIX_hydrolase_CS"/>
</dbReference>
<sequence>MAIRRPHDRLLTFTKTFYPQGVYRLLTGGVEFHETVLEALHREVYEETGLQASVERFLACISYHAEEDKDSAIRFTKKRQKAPGFSQGDGWRRKPSE</sequence>
<comment type="caution">
    <text evidence="4">The sequence shown here is derived from an EMBL/GenBank/DDBJ whole genome shotgun (WGS) entry which is preliminary data.</text>
</comment>
<reference evidence="4 5" key="1">
    <citation type="submission" date="2018-06" db="EMBL/GenBank/DDBJ databases">
        <title>Genomic Encyclopedia of Archaeal and Bacterial Type Strains, Phase II (KMG-II): from individual species to whole genera.</title>
        <authorList>
            <person name="Goeker M."/>
        </authorList>
    </citation>
    <scope>NUCLEOTIDE SEQUENCE [LARGE SCALE GENOMIC DNA]</scope>
    <source>
        <strain evidence="4 5">ATCC BAA-1881</strain>
    </source>
</reference>
<dbReference type="Gene3D" id="3.90.79.10">
    <property type="entry name" value="Nucleoside Triphosphate Pyrophosphohydrolase"/>
    <property type="match status" value="1"/>
</dbReference>
<dbReference type="PROSITE" id="PS00893">
    <property type="entry name" value="NUDIX_BOX"/>
    <property type="match status" value="1"/>
</dbReference>
<dbReference type="Pfam" id="PF00293">
    <property type="entry name" value="NUDIX"/>
    <property type="match status" value="1"/>
</dbReference>
<keyword evidence="1" id="KW-0378">Hydrolase</keyword>
<organism evidence="4 5">
    <name type="scientific">Thermosporothrix hazakensis</name>
    <dbReference type="NCBI Taxonomy" id="644383"/>
    <lineage>
        <taxon>Bacteria</taxon>
        <taxon>Bacillati</taxon>
        <taxon>Chloroflexota</taxon>
        <taxon>Ktedonobacteria</taxon>
        <taxon>Ktedonobacterales</taxon>
        <taxon>Thermosporotrichaceae</taxon>
        <taxon>Thermosporothrix</taxon>
    </lineage>
</organism>